<sequence>MVKWLIFAIAGLGIAGLGKIGEMTIETMGSLVHFNCRPTANRVICELTHEPLIGSLKTIEFEKQELKMTTIQQGRRSTDQRLAIVLQSGAVIPLTHNWSTSNNQQLLQQRDLLDRFIADTTAKTLNIRTHRPGQLWVILASLLAGMGGCVAIALKLSKG</sequence>
<evidence type="ECO:0000313" key="2">
    <source>
        <dbReference type="EMBL" id="BAY58232.1"/>
    </source>
</evidence>
<feature type="transmembrane region" description="Helical" evidence="1">
    <location>
        <begin position="135"/>
        <end position="154"/>
    </location>
</feature>
<proteinExistence type="predicted"/>
<dbReference type="AlphaFoldDB" id="A0A1Z4JNB4"/>
<gene>
    <name evidence="2" type="ORF">NIES2135_51050</name>
</gene>
<keyword evidence="1" id="KW-0812">Transmembrane</keyword>
<protein>
    <submittedName>
        <fullName evidence="2">Uncharacterized protein</fullName>
    </submittedName>
</protein>
<keyword evidence="3" id="KW-1185">Reference proteome</keyword>
<dbReference type="Proteomes" id="UP000217895">
    <property type="component" value="Chromosome"/>
</dbReference>
<name>A0A1Z4JNB4_LEPBY</name>
<evidence type="ECO:0000313" key="3">
    <source>
        <dbReference type="Proteomes" id="UP000217895"/>
    </source>
</evidence>
<reference evidence="2 3" key="1">
    <citation type="submission" date="2017-06" db="EMBL/GenBank/DDBJ databases">
        <title>Genome sequencing of cyanobaciteial culture collection at National Institute for Environmental Studies (NIES).</title>
        <authorList>
            <person name="Hirose Y."/>
            <person name="Shimura Y."/>
            <person name="Fujisawa T."/>
            <person name="Nakamura Y."/>
            <person name="Kawachi M."/>
        </authorList>
    </citation>
    <scope>NUCLEOTIDE SEQUENCE [LARGE SCALE GENOMIC DNA]</scope>
    <source>
        <strain evidence="2 3">NIES-2135</strain>
    </source>
</reference>
<evidence type="ECO:0000256" key="1">
    <source>
        <dbReference type="SAM" id="Phobius"/>
    </source>
</evidence>
<keyword evidence="1" id="KW-1133">Transmembrane helix</keyword>
<accession>A0A1Z4JNB4</accession>
<dbReference type="EMBL" id="AP018203">
    <property type="protein sequence ID" value="BAY58232.1"/>
    <property type="molecule type" value="Genomic_DNA"/>
</dbReference>
<organism evidence="2 3">
    <name type="scientific">Leptolyngbya boryana NIES-2135</name>
    <dbReference type="NCBI Taxonomy" id="1973484"/>
    <lineage>
        <taxon>Bacteria</taxon>
        <taxon>Bacillati</taxon>
        <taxon>Cyanobacteriota</taxon>
        <taxon>Cyanophyceae</taxon>
        <taxon>Leptolyngbyales</taxon>
        <taxon>Leptolyngbyaceae</taxon>
        <taxon>Leptolyngbya group</taxon>
        <taxon>Leptolyngbya</taxon>
    </lineage>
</organism>
<keyword evidence="1" id="KW-0472">Membrane</keyword>